<dbReference type="EMBL" id="RHLQ01000001">
    <property type="protein sequence ID" value="RND01846.1"/>
    <property type="molecule type" value="Genomic_DNA"/>
</dbReference>
<keyword evidence="2" id="KW-1185">Reference proteome</keyword>
<sequence>MLVEVEFPSLLTIGFTFVLFIFALSTIMLWVKNRKNSIAYAFILLHLLLLSISFYFFMNGFNLEIDQYHPMASEENSAQIGMASIFWAISMISLLIAIFQFTRYTKNR</sequence>
<accession>A0A3M8HH95</accession>
<evidence type="ECO:0000313" key="2">
    <source>
        <dbReference type="Proteomes" id="UP000279909"/>
    </source>
</evidence>
<organism evidence="1 2">
    <name type="scientific">Lysinibacillus halotolerans</name>
    <dbReference type="NCBI Taxonomy" id="1368476"/>
    <lineage>
        <taxon>Bacteria</taxon>
        <taxon>Bacillati</taxon>
        <taxon>Bacillota</taxon>
        <taxon>Bacilli</taxon>
        <taxon>Bacillales</taxon>
        <taxon>Bacillaceae</taxon>
        <taxon>Lysinibacillus</taxon>
    </lineage>
</organism>
<name>A0A3M8HH95_9BACI</name>
<protein>
    <submittedName>
        <fullName evidence="1">Uncharacterized protein</fullName>
    </submittedName>
</protein>
<proteinExistence type="predicted"/>
<reference evidence="1 2" key="1">
    <citation type="journal article" date="2014" name="Int. J. Syst. Evol. Microbiol.">
        <title>Lysinibacillus halotolerans sp. nov., isolated from saline-alkaline soil.</title>
        <authorList>
            <person name="Kong D."/>
            <person name="Wang Y."/>
            <person name="Zhao B."/>
            <person name="Li Y."/>
            <person name="Song J."/>
            <person name="Zhai Y."/>
            <person name="Zhang C."/>
            <person name="Wang H."/>
            <person name="Chen X."/>
            <person name="Zhao B."/>
            <person name="Ruan Z."/>
        </authorList>
    </citation>
    <scope>NUCLEOTIDE SEQUENCE [LARGE SCALE GENOMIC DNA]</scope>
    <source>
        <strain evidence="1 2">MCCC 1A12703</strain>
    </source>
</reference>
<evidence type="ECO:0000313" key="1">
    <source>
        <dbReference type="EMBL" id="RND01846.1"/>
    </source>
</evidence>
<dbReference type="OrthoDB" id="2969924at2"/>
<dbReference type="AlphaFoldDB" id="A0A3M8HH95"/>
<comment type="caution">
    <text evidence="1">The sequence shown here is derived from an EMBL/GenBank/DDBJ whole genome shotgun (WGS) entry which is preliminary data.</text>
</comment>
<dbReference type="Proteomes" id="UP000279909">
    <property type="component" value="Unassembled WGS sequence"/>
</dbReference>
<gene>
    <name evidence="1" type="ORF">EC501_01400</name>
</gene>
<dbReference type="RefSeq" id="WP_122970490.1">
    <property type="nucleotide sequence ID" value="NZ_RHLQ01000001.1"/>
</dbReference>